<gene>
    <name evidence="2" type="ORF">BXT89_17835</name>
</gene>
<dbReference type="GO" id="GO:0005524">
    <property type="term" value="F:ATP binding"/>
    <property type="evidence" value="ECO:0007669"/>
    <property type="project" value="InterPro"/>
</dbReference>
<feature type="domain" description="ATPase dynein-related AAA" evidence="1">
    <location>
        <begin position="560"/>
        <end position="638"/>
    </location>
</feature>
<organism evidence="2 3">
    <name type="scientific">Halopseudomonas pachastrellae</name>
    <dbReference type="NCBI Taxonomy" id="254161"/>
    <lineage>
        <taxon>Bacteria</taxon>
        <taxon>Pseudomonadati</taxon>
        <taxon>Pseudomonadota</taxon>
        <taxon>Gammaproteobacteria</taxon>
        <taxon>Pseudomonadales</taxon>
        <taxon>Pseudomonadaceae</taxon>
        <taxon>Halopseudomonas</taxon>
    </lineage>
</organism>
<evidence type="ECO:0000313" key="2">
    <source>
        <dbReference type="EMBL" id="ONM42464.1"/>
    </source>
</evidence>
<dbReference type="EMBL" id="MUBC01000071">
    <property type="protein sequence ID" value="ONM42464.1"/>
    <property type="molecule type" value="Genomic_DNA"/>
</dbReference>
<dbReference type="Pfam" id="PF07728">
    <property type="entry name" value="AAA_5"/>
    <property type="match status" value="1"/>
</dbReference>
<dbReference type="AlphaFoldDB" id="A0A1S8DAN2"/>
<dbReference type="Gene3D" id="3.40.50.300">
    <property type="entry name" value="P-loop containing nucleotide triphosphate hydrolases"/>
    <property type="match status" value="1"/>
</dbReference>
<dbReference type="InterPro" id="IPR027417">
    <property type="entry name" value="P-loop_NTPase"/>
</dbReference>
<evidence type="ECO:0000259" key="1">
    <source>
        <dbReference type="Pfam" id="PF07728"/>
    </source>
</evidence>
<dbReference type="GO" id="GO:0016887">
    <property type="term" value="F:ATP hydrolysis activity"/>
    <property type="evidence" value="ECO:0007669"/>
    <property type="project" value="InterPro"/>
</dbReference>
<dbReference type="PANTHER" id="PTHR37291">
    <property type="entry name" value="5-METHYLCYTOSINE-SPECIFIC RESTRICTION ENZYME B"/>
    <property type="match status" value="1"/>
</dbReference>
<name>A0A1S8DAN2_9GAMM</name>
<comment type="caution">
    <text evidence="2">The sequence shown here is derived from an EMBL/GenBank/DDBJ whole genome shotgun (WGS) entry which is preliminary data.</text>
</comment>
<dbReference type="Proteomes" id="UP000242847">
    <property type="component" value="Unassembled WGS sequence"/>
</dbReference>
<dbReference type="SUPFAM" id="SSF52540">
    <property type="entry name" value="P-loop containing nucleoside triphosphate hydrolases"/>
    <property type="match status" value="1"/>
</dbReference>
<dbReference type="STRING" id="254161.SAMN05216256_1353"/>
<dbReference type="InterPro" id="IPR011704">
    <property type="entry name" value="ATPase_dyneun-rel_AAA"/>
</dbReference>
<dbReference type="InterPro" id="IPR052934">
    <property type="entry name" value="Methyl-DNA_Rec/Restrict_Enz"/>
</dbReference>
<protein>
    <recommendedName>
        <fullName evidence="1">ATPase dynein-related AAA domain-containing protein</fullName>
    </recommendedName>
</protein>
<dbReference type="PANTHER" id="PTHR37291:SF1">
    <property type="entry name" value="TYPE IV METHYL-DIRECTED RESTRICTION ENZYME ECOKMCRB SUBUNIT"/>
    <property type="match status" value="1"/>
</dbReference>
<keyword evidence="3" id="KW-1185">Reference proteome</keyword>
<dbReference type="REBASE" id="194708">
    <property type="entry name" value="Ppa46540McrBCP"/>
</dbReference>
<sequence>MSDSNTQAFKNWMIAAGKSANTVSNYVSGVNTVSRHYGRDVFAILDLAELARLCTQYGSGGEHAEIGASNSNNVHSGLRQWFVYQTERQAVVSEAVLDRVCVERPGDAVVREQVRHVAESICKRYPSADVYPLRRKNAKDIYLGFGNKEPGTRAKGIAVVLLVRANGIRCGLQHNGALHKQLKQMGQESSGLARFNGVETASVEQVQDWLGQLDAVLGSVFSRALNDGNARRVEDYMSAEIEQADDQEAPTGEESLVRSEDRSMNTVPLNQILFGPPGTGKTYNTINEALKILAPQLWEQNSGDDPDSRKRLKEAFDELVDKERIRFVTFHQSFSYEDFVEGLRARTDETTGQLRYDVVDGVFKSLCEAAASKVTRHAEAPSEVGQRRVWKMSLGNTLGDDASIFQECINGGYALLGYGGGINFAGCTNRQQVQERFAEEGVVPGNPGTDYGITSVTAFVAKMKVGDLIVVSDGNFKFRAIGEVTGDYQFKPHSEFDADYSQMRPVRWLRHYQPSLPHSELLNAQFSQMTLYELRAPTLNQEKLERLLGASASEGSAENDARVLIIDEINRGSVSRIFGELITLIEESKRAGRPEALPIVLPYSQTRFTVPDNLYIIGTMNTTDRSLAGLDIALRRRFVFKEMPPRPELLDDVTVAGVNVGQLLRVMNQRIEVLLDRDHCLGHAYFMPLADDSTIDRLANIFRNQILPLLQEYFFEDWQRIGWVLNDHRKAAGDRFIQQKSGQAIALFGPDVGEGLADGVWALNEDAFERQEAYLGIIDASRLAVEPEVKRQASHGDFVLRELMSGTIELLHNGKLKQPVLPVLRELASDAGIDIQNANGNDLNTRTLGSKLITHLSNGG</sequence>
<evidence type="ECO:0000313" key="3">
    <source>
        <dbReference type="Proteomes" id="UP000242847"/>
    </source>
</evidence>
<proteinExistence type="predicted"/>
<accession>A0A1S8DAN2</accession>
<reference evidence="2 3" key="1">
    <citation type="submission" date="2017-01" db="EMBL/GenBank/DDBJ databases">
        <title>Draft genome sequence of Pseudomonas pachastrellae type strain CCUG 46540T from a deep sea.</title>
        <authorList>
            <person name="Gomila M."/>
            <person name="Mulet M."/>
            <person name="Lalucat J."/>
            <person name="Garcia-Valdes E."/>
        </authorList>
    </citation>
    <scope>NUCLEOTIDE SEQUENCE [LARGE SCALE GENOMIC DNA]</scope>
    <source>
        <strain evidence="2 3">CCUG 46540</strain>
    </source>
</reference>